<dbReference type="GO" id="GO:0005507">
    <property type="term" value="F:copper ion binding"/>
    <property type="evidence" value="ECO:0007669"/>
    <property type="project" value="InterPro"/>
</dbReference>
<dbReference type="OrthoDB" id="8374223at2"/>
<evidence type="ECO:0000256" key="3">
    <source>
        <dbReference type="ARBA" id="ARBA00022692"/>
    </source>
</evidence>
<gene>
    <name evidence="13" type="ORF">CRT60_10945</name>
</gene>
<dbReference type="Proteomes" id="UP000225379">
    <property type="component" value="Unassembled WGS sequence"/>
</dbReference>
<evidence type="ECO:0000313" key="14">
    <source>
        <dbReference type="Proteomes" id="UP000225379"/>
    </source>
</evidence>
<keyword evidence="2" id="KW-1003">Cell membrane</keyword>
<dbReference type="Gene3D" id="2.60.40.1220">
    <property type="match status" value="1"/>
</dbReference>
<feature type="transmembrane region" description="Helical" evidence="10">
    <location>
        <begin position="153"/>
        <end position="174"/>
    </location>
</feature>
<evidence type="ECO:0000256" key="1">
    <source>
        <dbReference type="ARBA" id="ARBA00004651"/>
    </source>
</evidence>
<evidence type="ECO:0000259" key="12">
    <source>
        <dbReference type="Pfam" id="PF05425"/>
    </source>
</evidence>
<dbReference type="PANTHER" id="PTHR34820">
    <property type="entry name" value="INNER MEMBRANE PROTEIN YEBZ"/>
    <property type="match status" value="1"/>
</dbReference>
<evidence type="ECO:0000256" key="8">
    <source>
        <dbReference type="ARBA" id="ARBA00023136"/>
    </source>
</evidence>
<dbReference type="Pfam" id="PF05425">
    <property type="entry name" value="CopD"/>
    <property type="match status" value="1"/>
</dbReference>
<keyword evidence="7" id="KW-0186">Copper</keyword>
<dbReference type="GO" id="GO:0006825">
    <property type="term" value="P:copper ion transport"/>
    <property type="evidence" value="ECO:0007669"/>
    <property type="project" value="InterPro"/>
</dbReference>
<evidence type="ECO:0000256" key="10">
    <source>
        <dbReference type="SAM" id="Phobius"/>
    </source>
</evidence>
<evidence type="ECO:0008006" key="15">
    <source>
        <dbReference type="Google" id="ProtNLM"/>
    </source>
</evidence>
<evidence type="ECO:0000259" key="11">
    <source>
        <dbReference type="Pfam" id="PF04234"/>
    </source>
</evidence>
<dbReference type="InterPro" id="IPR008457">
    <property type="entry name" value="Cu-R_CopD_dom"/>
</dbReference>
<dbReference type="AlphaFoldDB" id="A0A2B8BGG4"/>
<dbReference type="InterPro" id="IPR032694">
    <property type="entry name" value="CopC/D"/>
</dbReference>
<dbReference type="Pfam" id="PF04234">
    <property type="entry name" value="CopC"/>
    <property type="match status" value="1"/>
</dbReference>
<dbReference type="GO" id="GO:0046688">
    <property type="term" value="P:response to copper ion"/>
    <property type="evidence" value="ECO:0007669"/>
    <property type="project" value="InterPro"/>
</dbReference>
<feature type="transmembrane region" description="Helical" evidence="10">
    <location>
        <begin position="331"/>
        <end position="351"/>
    </location>
</feature>
<keyword evidence="4" id="KW-0479">Metal-binding</keyword>
<comment type="caution">
    <text evidence="13">The sequence shown here is derived from an EMBL/GenBank/DDBJ whole genome shotgun (WGS) entry which is preliminary data.</text>
</comment>
<dbReference type="InterPro" id="IPR007348">
    <property type="entry name" value="CopC_dom"/>
</dbReference>
<evidence type="ECO:0000256" key="7">
    <source>
        <dbReference type="ARBA" id="ARBA00023008"/>
    </source>
</evidence>
<feature type="transmembrane region" description="Helical" evidence="10">
    <location>
        <begin position="410"/>
        <end position="429"/>
    </location>
</feature>
<dbReference type="SUPFAM" id="SSF81296">
    <property type="entry name" value="E set domains"/>
    <property type="match status" value="1"/>
</dbReference>
<feature type="region of interest" description="Disordered" evidence="9">
    <location>
        <begin position="550"/>
        <end position="572"/>
    </location>
</feature>
<dbReference type="GO" id="GO:0005886">
    <property type="term" value="C:plasma membrane"/>
    <property type="evidence" value="ECO:0007669"/>
    <property type="project" value="UniProtKB-SubCell"/>
</dbReference>
<dbReference type="EMBL" id="PDKW01000040">
    <property type="protein sequence ID" value="PGH57011.1"/>
    <property type="molecule type" value="Genomic_DNA"/>
</dbReference>
<feature type="transmembrane region" description="Helical" evidence="10">
    <location>
        <begin position="186"/>
        <end position="211"/>
    </location>
</feature>
<name>A0A2B8BGG4_9PROT</name>
<feature type="compositionally biased region" description="Polar residues" evidence="9">
    <location>
        <begin position="554"/>
        <end position="572"/>
    </location>
</feature>
<feature type="transmembrane region" description="Helical" evidence="10">
    <location>
        <begin position="260"/>
        <end position="280"/>
    </location>
</feature>
<sequence>MRPSPRRRLTGLPVLFFAVLLLAALPRTGWAHAVLMESVPADGASLDAAPATLSLEFNEPVTPVRIQLLDRQGRDMADPQGALAEDNRVRLALPPGLPKGLYVASYRVTSADGHPVAGSFTFGIGVTPAPTTGTPPVEDPSRAAAFAGLLLRAMHYAALLAGTGGGLFLVLVTGRWAPLNDRLKPAFCLMLLVAGLSAVLLVGVTGATLAGQPLAALATGGPWTTGAGSSVGLSAGIALLALLCSACGLAVETRSAMGPALLVAGALLGAASLAATGHAATAPPRWLSGPLVGLHGLMAAFWVGAFWPLSMALRLESPAEAARLTRRFSRIAIGAVAVLAGAGMVLSAIQLQSVQAVLSGGYGWLWLGKILAVLLLLALAAWNRQVLTPALDRIGDRNGGRAVRSLRRSIGLEMAAAATALLLTAAFALTPPPRALHASEEKPPAGFSAVAVKGGFIALIDVGPAMPGRNSVRLHLQNEDGKPVAAREVTMNWELPSAGVAPLRHGLTNLGPGFFGADDTTLPLTGQWSLRLEVLIDDFDKRVFQTEVPIKDTPASTEGASTEGIPTSPNLR</sequence>
<feature type="transmembrane region" description="Helical" evidence="10">
    <location>
        <begin position="292"/>
        <end position="310"/>
    </location>
</feature>
<keyword evidence="14" id="KW-1185">Reference proteome</keyword>
<evidence type="ECO:0000256" key="5">
    <source>
        <dbReference type="ARBA" id="ARBA00022729"/>
    </source>
</evidence>
<organism evidence="13 14">
    <name type="scientific">Azospirillum palustre</name>
    <dbReference type="NCBI Taxonomy" id="2044885"/>
    <lineage>
        <taxon>Bacteria</taxon>
        <taxon>Pseudomonadati</taxon>
        <taxon>Pseudomonadota</taxon>
        <taxon>Alphaproteobacteria</taxon>
        <taxon>Rhodospirillales</taxon>
        <taxon>Azospirillaceae</taxon>
        <taxon>Azospirillum</taxon>
    </lineage>
</organism>
<feature type="domain" description="Copper resistance protein D" evidence="12">
    <location>
        <begin position="323"/>
        <end position="426"/>
    </location>
</feature>
<dbReference type="GO" id="GO:0042597">
    <property type="term" value="C:periplasmic space"/>
    <property type="evidence" value="ECO:0007669"/>
    <property type="project" value="InterPro"/>
</dbReference>
<evidence type="ECO:0000313" key="13">
    <source>
        <dbReference type="EMBL" id="PGH57011.1"/>
    </source>
</evidence>
<feature type="domain" description="CopC" evidence="11">
    <location>
        <begin position="32"/>
        <end position="123"/>
    </location>
</feature>
<evidence type="ECO:0000256" key="6">
    <source>
        <dbReference type="ARBA" id="ARBA00022989"/>
    </source>
</evidence>
<dbReference type="PANTHER" id="PTHR34820:SF4">
    <property type="entry name" value="INNER MEMBRANE PROTEIN YEBZ"/>
    <property type="match status" value="1"/>
</dbReference>
<feature type="transmembrane region" description="Helical" evidence="10">
    <location>
        <begin position="231"/>
        <end position="251"/>
    </location>
</feature>
<dbReference type="InterPro" id="IPR014756">
    <property type="entry name" value="Ig_E-set"/>
</dbReference>
<protein>
    <recommendedName>
        <fullName evidence="15">Copper resistance protein CopC</fullName>
    </recommendedName>
</protein>
<reference evidence="14" key="1">
    <citation type="submission" date="2017-10" db="EMBL/GenBank/DDBJ databases">
        <authorList>
            <person name="Kravchenko I.K."/>
            <person name="Grouzdev D.S."/>
        </authorList>
    </citation>
    <scope>NUCLEOTIDE SEQUENCE [LARGE SCALE GENOMIC DNA]</scope>
    <source>
        <strain evidence="14">B2</strain>
    </source>
</reference>
<dbReference type="RefSeq" id="WP_098736462.1">
    <property type="nucleotide sequence ID" value="NZ_PDKW01000040.1"/>
</dbReference>
<dbReference type="InterPro" id="IPR014755">
    <property type="entry name" value="Cu-Rt/internalin_Ig-like"/>
</dbReference>
<comment type="subcellular location">
    <subcellularLocation>
        <location evidence="1">Cell membrane</location>
        <topology evidence="1">Multi-pass membrane protein</topology>
    </subcellularLocation>
</comment>
<keyword evidence="3 10" id="KW-0812">Transmembrane</keyword>
<keyword evidence="8 10" id="KW-0472">Membrane</keyword>
<evidence type="ECO:0000256" key="4">
    <source>
        <dbReference type="ARBA" id="ARBA00022723"/>
    </source>
</evidence>
<accession>A0A2B8BGG4</accession>
<evidence type="ECO:0000256" key="9">
    <source>
        <dbReference type="SAM" id="MobiDB-lite"/>
    </source>
</evidence>
<keyword evidence="5" id="KW-0732">Signal</keyword>
<keyword evidence="6 10" id="KW-1133">Transmembrane helix</keyword>
<proteinExistence type="predicted"/>
<evidence type="ECO:0000256" key="2">
    <source>
        <dbReference type="ARBA" id="ARBA00022475"/>
    </source>
</evidence>
<feature type="transmembrane region" description="Helical" evidence="10">
    <location>
        <begin position="363"/>
        <end position="383"/>
    </location>
</feature>